<feature type="region of interest" description="Disordered" evidence="9">
    <location>
        <begin position="325"/>
        <end position="354"/>
    </location>
</feature>
<feature type="non-terminal residue" evidence="11">
    <location>
        <position position="1"/>
    </location>
</feature>
<dbReference type="Pfam" id="PF03094">
    <property type="entry name" value="Mlo"/>
    <property type="match status" value="3"/>
</dbReference>
<reference evidence="11 12" key="1">
    <citation type="submission" date="2022-03" db="EMBL/GenBank/DDBJ databases">
        <authorList>
            <person name="Nunn A."/>
            <person name="Chopra R."/>
            <person name="Nunn A."/>
            <person name="Contreras Garrido A."/>
        </authorList>
    </citation>
    <scope>NUCLEOTIDE SEQUENCE [LARGE SCALE GENOMIC DNA]</scope>
</reference>
<dbReference type="EMBL" id="CAJVSB020000446">
    <property type="protein sequence ID" value="CAH2050988.1"/>
    <property type="molecule type" value="Genomic_DNA"/>
</dbReference>
<proteinExistence type="inferred from homology"/>
<keyword evidence="7 10" id="KW-0472">Membrane</keyword>
<comment type="similarity">
    <text evidence="2">Belongs to the MLO family.</text>
</comment>
<feature type="compositionally biased region" description="Polar residues" evidence="9">
    <location>
        <begin position="326"/>
        <end position="341"/>
    </location>
</feature>
<sequence length="354" mass="41136">WLTKRNKKALCEALEKIKSELMLLGFISLLLTVTQGLISEICVPKSVAASWHPCNKKQEEKKYGGDEDLDTGEYYDRRKLLSFLGSGESHRRALAAKDYDNCAKEARKGSVGFQLWYPPAPHFHFYMRKWKAWEKETKTAEYQYTHDPERFRFTRETSFGRRHLNFWSHSSFLLWISCFFRQFVRSVAKVDYLTLRHGFIAPYNLAFCSGVPTVQHPWMALLPLATLRPPDCKHYFHIIILLVGTKLQVIITKMGLRIQKQGEVIKGVPVVRPGDELFWFNRPRLLLYLIHFVLFQVSFSLSEINPPVMNLAYILVFMKSGRHSHQSNNRGPSTNNLQLRDSPTLCLGHPGERF</sequence>
<evidence type="ECO:0000256" key="10">
    <source>
        <dbReference type="SAM" id="Phobius"/>
    </source>
</evidence>
<evidence type="ECO:0000256" key="1">
    <source>
        <dbReference type="ARBA" id="ARBA00004141"/>
    </source>
</evidence>
<dbReference type="GO" id="GO:0016020">
    <property type="term" value="C:membrane"/>
    <property type="evidence" value="ECO:0007669"/>
    <property type="project" value="UniProtKB-SubCell"/>
</dbReference>
<keyword evidence="5" id="KW-0112">Calmodulin-binding</keyword>
<organism evidence="11 12">
    <name type="scientific">Thlaspi arvense</name>
    <name type="common">Field penny-cress</name>
    <dbReference type="NCBI Taxonomy" id="13288"/>
    <lineage>
        <taxon>Eukaryota</taxon>
        <taxon>Viridiplantae</taxon>
        <taxon>Streptophyta</taxon>
        <taxon>Embryophyta</taxon>
        <taxon>Tracheophyta</taxon>
        <taxon>Spermatophyta</taxon>
        <taxon>Magnoliopsida</taxon>
        <taxon>eudicotyledons</taxon>
        <taxon>Gunneridae</taxon>
        <taxon>Pentapetalae</taxon>
        <taxon>rosids</taxon>
        <taxon>malvids</taxon>
        <taxon>Brassicales</taxon>
        <taxon>Brassicaceae</taxon>
        <taxon>Thlaspideae</taxon>
        <taxon>Thlaspi</taxon>
    </lineage>
</organism>
<evidence type="ECO:0000256" key="9">
    <source>
        <dbReference type="SAM" id="MobiDB-lite"/>
    </source>
</evidence>
<protein>
    <recommendedName>
        <fullName evidence="13">MLO-like protein</fullName>
    </recommendedName>
</protein>
<dbReference type="GO" id="GO:0006952">
    <property type="term" value="P:defense response"/>
    <property type="evidence" value="ECO:0007669"/>
    <property type="project" value="UniProtKB-KW"/>
</dbReference>
<evidence type="ECO:0000256" key="4">
    <source>
        <dbReference type="ARBA" id="ARBA00022821"/>
    </source>
</evidence>
<keyword evidence="6 10" id="KW-1133">Transmembrane helix</keyword>
<gene>
    <name evidence="11" type="ORF">TAV2_LOCUS8668</name>
</gene>
<evidence type="ECO:0008006" key="13">
    <source>
        <dbReference type="Google" id="ProtNLM"/>
    </source>
</evidence>
<dbReference type="GO" id="GO:0005516">
    <property type="term" value="F:calmodulin binding"/>
    <property type="evidence" value="ECO:0007669"/>
    <property type="project" value="UniProtKB-KW"/>
</dbReference>
<evidence type="ECO:0000256" key="6">
    <source>
        <dbReference type="ARBA" id="ARBA00022989"/>
    </source>
</evidence>
<evidence type="ECO:0000313" key="11">
    <source>
        <dbReference type="EMBL" id="CAH2050988.1"/>
    </source>
</evidence>
<dbReference type="PANTHER" id="PTHR31942:SF34">
    <property type="entry name" value="MLO-LIKE PROTEIN"/>
    <property type="match status" value="1"/>
</dbReference>
<comment type="caution">
    <text evidence="11">The sequence shown here is derived from an EMBL/GenBank/DDBJ whole genome shotgun (WGS) entry which is preliminary data.</text>
</comment>
<keyword evidence="8" id="KW-0568">Pathogenesis-related protein</keyword>
<evidence type="ECO:0000256" key="7">
    <source>
        <dbReference type="ARBA" id="ARBA00023136"/>
    </source>
</evidence>
<dbReference type="InterPro" id="IPR004326">
    <property type="entry name" value="Mlo"/>
</dbReference>
<comment type="subcellular location">
    <subcellularLocation>
        <location evidence="1">Membrane</location>
        <topology evidence="1">Multi-pass membrane protein</topology>
    </subcellularLocation>
</comment>
<dbReference type="AlphaFoldDB" id="A0AAU9RUK5"/>
<evidence type="ECO:0000313" key="12">
    <source>
        <dbReference type="Proteomes" id="UP000836841"/>
    </source>
</evidence>
<keyword evidence="3 10" id="KW-0812">Transmembrane</keyword>
<accession>A0AAU9RUK5</accession>
<dbReference type="PANTHER" id="PTHR31942">
    <property type="entry name" value="MLO-LIKE PROTEIN 1"/>
    <property type="match status" value="1"/>
</dbReference>
<keyword evidence="12" id="KW-1185">Reference proteome</keyword>
<evidence type="ECO:0000256" key="5">
    <source>
        <dbReference type="ARBA" id="ARBA00022860"/>
    </source>
</evidence>
<keyword evidence="4" id="KW-0611">Plant defense</keyword>
<evidence type="ECO:0000256" key="3">
    <source>
        <dbReference type="ARBA" id="ARBA00022692"/>
    </source>
</evidence>
<name>A0AAU9RUK5_THLAR</name>
<evidence type="ECO:0000256" key="2">
    <source>
        <dbReference type="ARBA" id="ARBA00006574"/>
    </source>
</evidence>
<dbReference type="Proteomes" id="UP000836841">
    <property type="component" value="Unassembled WGS sequence"/>
</dbReference>
<evidence type="ECO:0000256" key="8">
    <source>
        <dbReference type="ARBA" id="ARBA00023265"/>
    </source>
</evidence>
<feature type="transmembrane region" description="Helical" evidence="10">
    <location>
        <begin position="21"/>
        <end position="38"/>
    </location>
</feature>